<organism evidence="1">
    <name type="scientific">Sesamum radiatum</name>
    <name type="common">Black benniseed</name>
    <dbReference type="NCBI Taxonomy" id="300843"/>
    <lineage>
        <taxon>Eukaryota</taxon>
        <taxon>Viridiplantae</taxon>
        <taxon>Streptophyta</taxon>
        <taxon>Embryophyta</taxon>
        <taxon>Tracheophyta</taxon>
        <taxon>Spermatophyta</taxon>
        <taxon>Magnoliopsida</taxon>
        <taxon>eudicotyledons</taxon>
        <taxon>Gunneridae</taxon>
        <taxon>Pentapetalae</taxon>
        <taxon>asterids</taxon>
        <taxon>lamiids</taxon>
        <taxon>Lamiales</taxon>
        <taxon>Pedaliaceae</taxon>
        <taxon>Sesamum</taxon>
    </lineage>
</organism>
<evidence type="ECO:0000313" key="1">
    <source>
        <dbReference type="EMBL" id="KAL0329409.1"/>
    </source>
</evidence>
<proteinExistence type="predicted"/>
<dbReference type="AlphaFoldDB" id="A0AAW2MEX0"/>
<reference evidence="1" key="2">
    <citation type="journal article" date="2024" name="Plant">
        <title>Genomic evolution and insights into agronomic trait innovations of Sesamum species.</title>
        <authorList>
            <person name="Miao H."/>
            <person name="Wang L."/>
            <person name="Qu L."/>
            <person name="Liu H."/>
            <person name="Sun Y."/>
            <person name="Le M."/>
            <person name="Wang Q."/>
            <person name="Wei S."/>
            <person name="Zheng Y."/>
            <person name="Lin W."/>
            <person name="Duan Y."/>
            <person name="Cao H."/>
            <person name="Xiong S."/>
            <person name="Wang X."/>
            <person name="Wei L."/>
            <person name="Li C."/>
            <person name="Ma Q."/>
            <person name="Ju M."/>
            <person name="Zhao R."/>
            <person name="Li G."/>
            <person name="Mu C."/>
            <person name="Tian Q."/>
            <person name="Mei H."/>
            <person name="Zhang T."/>
            <person name="Gao T."/>
            <person name="Zhang H."/>
        </authorList>
    </citation>
    <scope>NUCLEOTIDE SEQUENCE</scope>
    <source>
        <strain evidence="1">G02</strain>
    </source>
</reference>
<dbReference type="EMBL" id="JACGWJ010000022">
    <property type="protein sequence ID" value="KAL0329409.1"/>
    <property type="molecule type" value="Genomic_DNA"/>
</dbReference>
<protein>
    <submittedName>
        <fullName evidence="1">Uncharacterized protein</fullName>
    </submittedName>
</protein>
<sequence length="104" mass="11417">MSGKVLLCAFGLHQRVNSYDPTSWLLVGSCVTVADILSELSTVFPEREGGHADALVDCETHDCEISNHVYRVAENQEVIKASEAFWCARCHLVLRVVDEGSPSP</sequence>
<comment type="caution">
    <text evidence="1">The sequence shown here is derived from an EMBL/GenBank/DDBJ whole genome shotgun (WGS) entry which is preliminary data.</text>
</comment>
<gene>
    <name evidence="1" type="ORF">Sradi_4927600</name>
</gene>
<reference evidence="1" key="1">
    <citation type="submission" date="2020-06" db="EMBL/GenBank/DDBJ databases">
        <authorList>
            <person name="Li T."/>
            <person name="Hu X."/>
            <person name="Zhang T."/>
            <person name="Song X."/>
            <person name="Zhang H."/>
            <person name="Dai N."/>
            <person name="Sheng W."/>
            <person name="Hou X."/>
            <person name="Wei L."/>
        </authorList>
    </citation>
    <scope>NUCLEOTIDE SEQUENCE</scope>
    <source>
        <strain evidence="1">G02</strain>
        <tissue evidence="1">Leaf</tissue>
    </source>
</reference>
<name>A0AAW2MEX0_SESRA</name>
<accession>A0AAW2MEX0</accession>